<evidence type="ECO:0000256" key="1">
    <source>
        <dbReference type="ARBA" id="ARBA00004651"/>
    </source>
</evidence>
<dbReference type="Proteomes" id="UP000198577">
    <property type="component" value="Unassembled WGS sequence"/>
</dbReference>
<evidence type="ECO:0000256" key="5">
    <source>
        <dbReference type="ARBA" id="ARBA00022989"/>
    </source>
</evidence>
<dbReference type="Pfam" id="PF00771">
    <property type="entry name" value="FHIPEP"/>
    <property type="match status" value="1"/>
</dbReference>
<keyword evidence="7" id="KW-1006">Bacterial flagellum protein export</keyword>
<keyword evidence="7" id="KW-1005">Bacterial flagellum biogenesis</keyword>
<feature type="transmembrane region" description="Helical" evidence="7">
    <location>
        <begin position="55"/>
        <end position="72"/>
    </location>
</feature>
<dbReference type="STRING" id="937334.SAMN05444406_10152"/>
<evidence type="ECO:0000313" key="8">
    <source>
        <dbReference type="EMBL" id="SFP59933.1"/>
    </source>
</evidence>
<keyword evidence="4 7" id="KW-0812">Transmembrane</keyword>
<dbReference type="PANTHER" id="PTHR30161:SF1">
    <property type="entry name" value="FLAGELLAR BIOSYNTHESIS PROTEIN FLHA-RELATED"/>
    <property type="match status" value="1"/>
</dbReference>
<dbReference type="EMBL" id="FOXR01000001">
    <property type="protein sequence ID" value="SFP59933.1"/>
    <property type="molecule type" value="Genomic_DNA"/>
</dbReference>
<reference evidence="8 9" key="1">
    <citation type="submission" date="2016-10" db="EMBL/GenBank/DDBJ databases">
        <authorList>
            <person name="de Groot N.N."/>
        </authorList>
    </citation>
    <scope>NUCLEOTIDE SEQUENCE [LARGE SCALE GENOMIC DNA]</scope>
    <source>
        <strain evidence="8 9">DSM 20678</strain>
    </source>
</reference>
<evidence type="ECO:0000256" key="3">
    <source>
        <dbReference type="ARBA" id="ARBA00022475"/>
    </source>
</evidence>
<dbReference type="Gene3D" id="3.40.50.12790">
    <property type="entry name" value="FHIPEP family, domain 4"/>
    <property type="match status" value="1"/>
</dbReference>
<organism evidence="8 9">
    <name type="scientific">Caldicoprobacter faecalis</name>
    <dbReference type="NCBI Taxonomy" id="937334"/>
    <lineage>
        <taxon>Bacteria</taxon>
        <taxon>Bacillati</taxon>
        <taxon>Bacillota</taxon>
        <taxon>Clostridia</taxon>
        <taxon>Caldicoprobacterales</taxon>
        <taxon>Caldicoprobacteraceae</taxon>
        <taxon>Caldicoprobacter</taxon>
    </lineage>
</organism>
<dbReference type="RefSeq" id="WP_092281786.1">
    <property type="nucleotide sequence ID" value="NZ_FOXR01000001.1"/>
</dbReference>
<dbReference type="GO" id="GO:0044780">
    <property type="term" value="P:bacterial-type flagellum assembly"/>
    <property type="evidence" value="ECO:0007669"/>
    <property type="project" value="InterPro"/>
</dbReference>
<feature type="transmembrane region" description="Helical" evidence="7">
    <location>
        <begin position="264"/>
        <end position="284"/>
    </location>
</feature>
<dbReference type="PROSITE" id="PS00994">
    <property type="entry name" value="FHIPEP"/>
    <property type="match status" value="1"/>
</dbReference>
<dbReference type="PRINTS" id="PR00949">
    <property type="entry name" value="TYPE3IMAPROT"/>
</dbReference>
<dbReference type="Gene3D" id="1.10.8.540">
    <property type="entry name" value="FHIPEP family, domain 3"/>
    <property type="match status" value="1"/>
</dbReference>
<evidence type="ECO:0000256" key="2">
    <source>
        <dbReference type="ARBA" id="ARBA00008835"/>
    </source>
</evidence>
<feature type="transmembrane region" description="Helical" evidence="7">
    <location>
        <begin position="30"/>
        <end position="49"/>
    </location>
</feature>
<feature type="transmembrane region" description="Helical" evidence="7">
    <location>
        <begin position="290"/>
        <end position="307"/>
    </location>
</feature>
<dbReference type="GO" id="GO:0009306">
    <property type="term" value="P:protein secretion"/>
    <property type="evidence" value="ECO:0007669"/>
    <property type="project" value="InterPro"/>
</dbReference>
<protein>
    <recommendedName>
        <fullName evidence="7">Flagellar biosynthesis protein FlhA</fullName>
    </recommendedName>
</protein>
<evidence type="ECO:0000256" key="7">
    <source>
        <dbReference type="RuleBase" id="RU364093"/>
    </source>
</evidence>
<keyword evidence="8" id="KW-0966">Cell projection</keyword>
<comment type="subcellular location">
    <subcellularLocation>
        <location evidence="1 7">Cell membrane</location>
        <topology evidence="1 7">Multi-pass membrane protein</topology>
    </subcellularLocation>
</comment>
<evidence type="ECO:0000256" key="4">
    <source>
        <dbReference type="ARBA" id="ARBA00022692"/>
    </source>
</evidence>
<keyword evidence="6 7" id="KW-0472">Membrane</keyword>
<evidence type="ECO:0000313" key="9">
    <source>
        <dbReference type="Proteomes" id="UP000198577"/>
    </source>
</evidence>
<feature type="transmembrane region" description="Helical" evidence="7">
    <location>
        <begin position="93"/>
        <end position="119"/>
    </location>
</feature>
<dbReference type="Gene3D" id="3.40.30.60">
    <property type="entry name" value="FHIPEP family, domain 1"/>
    <property type="match status" value="1"/>
</dbReference>
<dbReference type="OrthoDB" id="9759185at2"/>
<proteinExistence type="inferred from homology"/>
<dbReference type="AlphaFoldDB" id="A0A1I5RN66"/>
<keyword evidence="7" id="KW-0813">Transport</keyword>
<keyword evidence="5 7" id="KW-1133">Transmembrane helix</keyword>
<evidence type="ECO:0000256" key="6">
    <source>
        <dbReference type="ARBA" id="ARBA00023136"/>
    </source>
</evidence>
<dbReference type="InterPro" id="IPR006301">
    <property type="entry name" value="FlhA"/>
</dbReference>
<dbReference type="PIRSF" id="PIRSF005419">
    <property type="entry name" value="FlhA"/>
    <property type="match status" value="1"/>
</dbReference>
<dbReference type="NCBIfam" id="TIGR01398">
    <property type="entry name" value="FlhA"/>
    <property type="match status" value="1"/>
</dbReference>
<dbReference type="InterPro" id="IPR001712">
    <property type="entry name" value="T3SS_FHIPEP"/>
</dbReference>
<keyword evidence="9" id="KW-1185">Reference proteome</keyword>
<dbReference type="PANTHER" id="PTHR30161">
    <property type="entry name" value="FLAGELLAR EXPORT PROTEIN, MEMBRANE FLHA SUBUNIT-RELATED"/>
    <property type="match status" value="1"/>
</dbReference>
<comment type="similarity">
    <text evidence="2 7">Belongs to the FHIPEP (flagella/HR/invasion proteins export pore) family.</text>
</comment>
<dbReference type="InterPro" id="IPR025505">
    <property type="entry name" value="FHIPEP_CS"/>
</dbReference>
<dbReference type="InterPro" id="IPR042194">
    <property type="entry name" value="FHIPEP_1"/>
</dbReference>
<gene>
    <name evidence="7" type="primary">flhA</name>
    <name evidence="8" type="ORF">SAMN05444406_10152</name>
</gene>
<dbReference type="GO" id="GO:0005886">
    <property type="term" value="C:plasma membrane"/>
    <property type="evidence" value="ECO:0007669"/>
    <property type="project" value="UniProtKB-SubCell"/>
</dbReference>
<dbReference type="InterPro" id="IPR042196">
    <property type="entry name" value="FHIPEP_4"/>
</dbReference>
<keyword evidence="3 7" id="KW-1003">Cell membrane</keyword>
<accession>A0A1I5RN66</accession>
<keyword evidence="7" id="KW-0653">Protein transport</keyword>
<name>A0A1I5RN66_9FIRM</name>
<feature type="transmembrane region" description="Helical" evidence="7">
    <location>
        <begin position="6"/>
        <end position="23"/>
    </location>
</feature>
<keyword evidence="8" id="KW-0969">Cilium</keyword>
<comment type="function">
    <text evidence="7">Required for formation of the rod structure of the flagellar apparatus. Together with FliI and FliH, may constitute the export apparatus of flagellin.</text>
</comment>
<sequence>MKFADVFIAFIIVAVVLLIILPLNEVMMDILLTINLSLSLVILFVTLYIKEPLDFAVFPSVLLITTLFRLALNISSTKLILGKGSAGRVIETFGNFVVQGNLVVGAIVFLIIIIVQFIVITKGAERVAEVAARFTLDAMPGKQMAIDADLNSGLIDENEAKRRRQRIQQEADFYGAMDGASKFVKGDAIVGILITIINIVGGIIIGLTKMRMPIEQVLERYTILTIGDGLVSQIPALLISTATGIIVTRAASESNLGRDLFKQITGQPLVLILASVLLFVMGFLPGFPRWILFIMAAGMAYLGYTLLQASRVSLAAAGQEASSESVLEEMRKPENVIQLLEVDPLEVEFGYGLIPLADVNQGGDLLDRIVMIRRQMALDLGLIVPVIRLRDNIQLEPNEYVIKVKGVEVARGHVLPDHLLAMDPGTVEQPIEGIDTVEPAFGLPAKWIKEHQREKAEMLGYTVVDPPSVISTHLTEVIKRHGHELINRQDVQILLDNLKEKYPALVEEVVPKTLTLGEVQKVLANLIKENVPIRDMVTILETLADYGNITKDPDMLTEYVRQALSRTITLRFIPEKKAKVLTLAPELEKAIMDSVQQTEHGSYLALEPNKTHAIFQNLTKELEKFTSLGLQPIVLTAPVVRMYFKKLTEQIAPDLVVLSYNELDSSVEIQSVGVVRA</sequence>
<dbReference type="InterPro" id="IPR042193">
    <property type="entry name" value="FHIPEP_3"/>
</dbReference>
<feature type="transmembrane region" description="Helical" evidence="7">
    <location>
        <begin position="188"/>
        <end position="207"/>
    </location>
</feature>
<keyword evidence="8" id="KW-0282">Flagellum</keyword>